<organism evidence="2">
    <name type="scientific">Cupriavidus necator</name>
    <name type="common">Alcaligenes eutrophus</name>
    <name type="synonym">Ralstonia eutropha</name>
    <dbReference type="NCBI Taxonomy" id="106590"/>
    <lineage>
        <taxon>Bacteria</taxon>
        <taxon>Pseudomonadati</taxon>
        <taxon>Pseudomonadota</taxon>
        <taxon>Betaproteobacteria</taxon>
        <taxon>Burkholderiales</taxon>
        <taxon>Burkholderiaceae</taxon>
        <taxon>Cupriavidus</taxon>
    </lineage>
</organism>
<accession>A0A1K0IBG0</accession>
<reference evidence="2" key="1">
    <citation type="submission" date="2016-09" db="EMBL/GenBank/DDBJ databases">
        <authorList>
            <person name="Capua I."/>
            <person name="De Benedictis P."/>
            <person name="Joannis T."/>
            <person name="Lombin L.H."/>
            <person name="Cattoli G."/>
        </authorList>
    </citation>
    <scope>NUCLEOTIDE SEQUENCE</scope>
    <source>
        <strain evidence="2">B9</strain>
    </source>
</reference>
<gene>
    <name evidence="2" type="ORF">CNECB9_180020</name>
</gene>
<name>A0A1K0IBG0_CUPNE</name>
<dbReference type="EMBL" id="FMSH01000090">
    <property type="protein sequence ID" value="SCU74484.1"/>
    <property type="molecule type" value="Genomic_DNA"/>
</dbReference>
<feature type="region of interest" description="Disordered" evidence="1">
    <location>
        <begin position="88"/>
        <end position="109"/>
    </location>
</feature>
<sequence length="109" mass="12305">MLALIFGCGLARGFQCRQGPQWRSRAALYNRAANNNLKPAGRHLCADPGMLAYSHWNSYEEDRCITPDFVRGAVCGVRQERSGPCCRRRHGHQDHCRPGRQLPAHGFSR</sequence>
<evidence type="ECO:0000256" key="1">
    <source>
        <dbReference type="SAM" id="MobiDB-lite"/>
    </source>
</evidence>
<dbReference type="AlphaFoldDB" id="A0A1K0IBG0"/>
<evidence type="ECO:0000313" key="2">
    <source>
        <dbReference type="EMBL" id="SCU74484.1"/>
    </source>
</evidence>
<proteinExistence type="predicted"/>
<protein>
    <submittedName>
        <fullName evidence="2">Uncharacterized protein</fullName>
    </submittedName>
</protein>